<organism evidence="2 3">
    <name type="scientific">Heliocybe sulcata</name>
    <dbReference type="NCBI Taxonomy" id="5364"/>
    <lineage>
        <taxon>Eukaryota</taxon>
        <taxon>Fungi</taxon>
        <taxon>Dikarya</taxon>
        <taxon>Basidiomycota</taxon>
        <taxon>Agaricomycotina</taxon>
        <taxon>Agaricomycetes</taxon>
        <taxon>Gloeophyllales</taxon>
        <taxon>Gloeophyllaceae</taxon>
        <taxon>Heliocybe</taxon>
    </lineage>
</organism>
<proteinExistence type="predicted"/>
<dbReference type="AlphaFoldDB" id="A0A5C3NDG6"/>
<evidence type="ECO:0000313" key="3">
    <source>
        <dbReference type="Proteomes" id="UP000305948"/>
    </source>
</evidence>
<gene>
    <name evidence="2" type="ORF">OE88DRAFT_1642688</name>
</gene>
<name>A0A5C3NDG6_9AGAM</name>
<protein>
    <submittedName>
        <fullName evidence="2">Uncharacterized protein</fullName>
    </submittedName>
</protein>
<feature type="region of interest" description="Disordered" evidence="1">
    <location>
        <begin position="419"/>
        <end position="440"/>
    </location>
</feature>
<accession>A0A5C3NDG6</accession>
<evidence type="ECO:0000256" key="1">
    <source>
        <dbReference type="SAM" id="MobiDB-lite"/>
    </source>
</evidence>
<keyword evidence="3" id="KW-1185">Reference proteome</keyword>
<sequence length="440" mass="48686">MSRKLGFRLIHRHDRGWAQLWNRTCIFWTIAERFKKLECSPGIQLGRLTEWDVHIALVPSVPGTIILYWQLGYVAQYSLPSDRANYARLSTQEAKFPEAVTARVEPEDLYPSMRYCRPSLLRRRDLLACCRGNRVKPSLALSCDSDGHGRGCVGTSLRMYGPVPRPTVAAPSRLAQPCLFTCTAVKDNAETADVEAVAELQPGIIRSRRTWTGTNGNSEKEGDKIRFSFVPAASTLFFAVFLLSAAPLLATVTQPASEEMCIYVCNGNPRWIWGVTQDRPQTEWICFSLLGRLGETKRDVAELELDVHPPKNTHPVCQWDTGGCPNGDVMPDRHGNRTGDDLKSIIARSRLGNRGHSTNDAIPMHTGSVRGINPDLGYTHYYEFLSGESSYVNGRGSLRSGDVGQCLVGWMEHTTPSISGRVQADRSGPVAAPGPLFSVL</sequence>
<evidence type="ECO:0000313" key="2">
    <source>
        <dbReference type="EMBL" id="TFK54058.1"/>
    </source>
</evidence>
<dbReference type="EMBL" id="ML213506">
    <property type="protein sequence ID" value="TFK54058.1"/>
    <property type="molecule type" value="Genomic_DNA"/>
</dbReference>
<dbReference type="Proteomes" id="UP000305948">
    <property type="component" value="Unassembled WGS sequence"/>
</dbReference>
<reference evidence="2 3" key="1">
    <citation type="journal article" date="2019" name="Nat. Ecol. Evol.">
        <title>Megaphylogeny resolves global patterns of mushroom evolution.</title>
        <authorList>
            <person name="Varga T."/>
            <person name="Krizsan K."/>
            <person name="Foldi C."/>
            <person name="Dima B."/>
            <person name="Sanchez-Garcia M."/>
            <person name="Sanchez-Ramirez S."/>
            <person name="Szollosi G.J."/>
            <person name="Szarkandi J.G."/>
            <person name="Papp V."/>
            <person name="Albert L."/>
            <person name="Andreopoulos W."/>
            <person name="Angelini C."/>
            <person name="Antonin V."/>
            <person name="Barry K.W."/>
            <person name="Bougher N.L."/>
            <person name="Buchanan P."/>
            <person name="Buyck B."/>
            <person name="Bense V."/>
            <person name="Catcheside P."/>
            <person name="Chovatia M."/>
            <person name="Cooper J."/>
            <person name="Damon W."/>
            <person name="Desjardin D."/>
            <person name="Finy P."/>
            <person name="Geml J."/>
            <person name="Haridas S."/>
            <person name="Hughes K."/>
            <person name="Justo A."/>
            <person name="Karasinski D."/>
            <person name="Kautmanova I."/>
            <person name="Kiss B."/>
            <person name="Kocsube S."/>
            <person name="Kotiranta H."/>
            <person name="LaButti K.M."/>
            <person name="Lechner B.E."/>
            <person name="Liimatainen K."/>
            <person name="Lipzen A."/>
            <person name="Lukacs Z."/>
            <person name="Mihaltcheva S."/>
            <person name="Morgado L.N."/>
            <person name="Niskanen T."/>
            <person name="Noordeloos M.E."/>
            <person name="Ohm R.A."/>
            <person name="Ortiz-Santana B."/>
            <person name="Ovrebo C."/>
            <person name="Racz N."/>
            <person name="Riley R."/>
            <person name="Savchenko A."/>
            <person name="Shiryaev A."/>
            <person name="Soop K."/>
            <person name="Spirin V."/>
            <person name="Szebenyi C."/>
            <person name="Tomsovsky M."/>
            <person name="Tulloss R.E."/>
            <person name="Uehling J."/>
            <person name="Grigoriev I.V."/>
            <person name="Vagvolgyi C."/>
            <person name="Papp T."/>
            <person name="Martin F.M."/>
            <person name="Miettinen O."/>
            <person name="Hibbett D.S."/>
            <person name="Nagy L.G."/>
        </authorList>
    </citation>
    <scope>NUCLEOTIDE SEQUENCE [LARGE SCALE GENOMIC DNA]</scope>
    <source>
        <strain evidence="2 3">OMC1185</strain>
    </source>
</reference>